<dbReference type="EC" id="3.4.21.53" evidence="1"/>
<dbReference type="InterPro" id="IPR014721">
    <property type="entry name" value="Ribsml_uS5_D2-typ_fold_subgr"/>
</dbReference>
<organism evidence="3 4">
    <name type="scientific">Pseudolysinimonas kribbensis</name>
    <dbReference type="NCBI Taxonomy" id="433641"/>
    <lineage>
        <taxon>Bacteria</taxon>
        <taxon>Bacillati</taxon>
        <taxon>Actinomycetota</taxon>
        <taxon>Actinomycetes</taxon>
        <taxon>Micrococcales</taxon>
        <taxon>Microbacteriaceae</taxon>
        <taxon>Pseudolysinimonas</taxon>
    </lineage>
</organism>
<dbReference type="PANTHER" id="PTHR10046">
    <property type="entry name" value="ATP DEPENDENT LON PROTEASE FAMILY MEMBER"/>
    <property type="match status" value="1"/>
</dbReference>
<dbReference type="InterPro" id="IPR020568">
    <property type="entry name" value="Ribosomal_Su5_D2-typ_SF"/>
</dbReference>
<keyword evidence="1" id="KW-0720">Serine protease</keyword>
<dbReference type="PROSITE" id="PS51786">
    <property type="entry name" value="LON_PROTEOLYTIC"/>
    <property type="match status" value="1"/>
</dbReference>
<name>A0ABQ6JZX5_9MICO</name>
<comment type="caution">
    <text evidence="3">The sequence shown here is derived from an EMBL/GenBank/DDBJ whole genome shotgun (WGS) entry which is preliminary data.</text>
</comment>
<dbReference type="RefSeq" id="WP_284252892.1">
    <property type="nucleotide sequence ID" value="NZ_BSVB01000001.1"/>
</dbReference>
<evidence type="ECO:0000313" key="3">
    <source>
        <dbReference type="EMBL" id="GMA93898.1"/>
    </source>
</evidence>
<comment type="catalytic activity">
    <reaction evidence="1">
        <text>Hydrolysis of proteins in presence of ATP.</text>
        <dbReference type="EC" id="3.4.21.53"/>
    </reaction>
</comment>
<dbReference type="EMBL" id="BSVB01000001">
    <property type="protein sequence ID" value="GMA93898.1"/>
    <property type="molecule type" value="Genomic_DNA"/>
</dbReference>
<dbReference type="InterPro" id="IPR036034">
    <property type="entry name" value="PDZ_sf"/>
</dbReference>
<feature type="active site" evidence="1">
    <location>
        <position position="133"/>
    </location>
</feature>
<dbReference type="InterPro" id="IPR008269">
    <property type="entry name" value="Lon_proteolytic"/>
</dbReference>
<feature type="domain" description="Lon proteolytic" evidence="2">
    <location>
        <begin position="82"/>
        <end position="181"/>
    </location>
</feature>
<proteinExistence type="inferred from homology"/>
<sequence>MLKAGDDVVSVAGQPVTGLTQLQKAIRAHGTTTPLAVGIRRDGATREVQITPEVNSQSGKPAIGILTGVRYVFPYTVRFQLSDVGGPSAGMMLALGIYDKLTPGKLTGGAHIAGTGEITADGTVGIIGGIRQKMYGARDAGADWFLAPAGNCDEVVGHVPSGLRVLKVSTLHQALDDVKAIAAHDAGSLPTCTAK</sequence>
<dbReference type="Gene3D" id="3.30.230.10">
    <property type="match status" value="1"/>
</dbReference>
<dbReference type="SUPFAM" id="SSF54211">
    <property type="entry name" value="Ribosomal protein S5 domain 2-like"/>
    <property type="match status" value="1"/>
</dbReference>
<dbReference type="Pfam" id="PF05362">
    <property type="entry name" value="Lon_C"/>
    <property type="match status" value="1"/>
</dbReference>
<accession>A0ABQ6JZX5</accession>
<dbReference type="InterPro" id="IPR027065">
    <property type="entry name" value="Lon_Prtase"/>
</dbReference>
<dbReference type="Proteomes" id="UP001157034">
    <property type="component" value="Unassembled WGS sequence"/>
</dbReference>
<reference evidence="4" key="1">
    <citation type="journal article" date="2019" name="Int. J. Syst. Evol. Microbiol.">
        <title>The Global Catalogue of Microorganisms (GCM) 10K type strain sequencing project: providing services to taxonomists for standard genome sequencing and annotation.</title>
        <authorList>
            <consortium name="The Broad Institute Genomics Platform"/>
            <consortium name="The Broad Institute Genome Sequencing Center for Infectious Disease"/>
            <person name="Wu L."/>
            <person name="Ma J."/>
        </authorList>
    </citation>
    <scope>NUCLEOTIDE SEQUENCE [LARGE SCALE GENOMIC DNA]</scope>
    <source>
        <strain evidence="4">NBRC 108894</strain>
    </source>
</reference>
<dbReference type="Gene3D" id="2.30.42.10">
    <property type="match status" value="1"/>
</dbReference>
<keyword evidence="4" id="KW-1185">Reference proteome</keyword>
<feature type="active site" evidence="1">
    <location>
        <position position="88"/>
    </location>
</feature>
<comment type="similarity">
    <text evidence="1">Belongs to the peptidase S16 family.</text>
</comment>
<dbReference type="SUPFAM" id="SSF50156">
    <property type="entry name" value="PDZ domain-like"/>
    <property type="match status" value="1"/>
</dbReference>
<gene>
    <name evidence="3" type="ORF">GCM10025881_07220</name>
</gene>
<evidence type="ECO:0000313" key="4">
    <source>
        <dbReference type="Proteomes" id="UP001157034"/>
    </source>
</evidence>
<evidence type="ECO:0000256" key="1">
    <source>
        <dbReference type="PROSITE-ProRule" id="PRU01122"/>
    </source>
</evidence>
<keyword evidence="1" id="KW-0378">Hydrolase</keyword>
<evidence type="ECO:0000259" key="2">
    <source>
        <dbReference type="PROSITE" id="PS51786"/>
    </source>
</evidence>
<keyword evidence="1" id="KW-0645">Protease</keyword>
<protein>
    <recommendedName>
        <fullName evidence="1">endopeptidase La</fullName>
        <ecNumber evidence="1">3.4.21.53</ecNumber>
    </recommendedName>
</protein>